<protein>
    <recommendedName>
        <fullName evidence="1">AAA+ ATPase domain-containing protein</fullName>
    </recommendedName>
</protein>
<dbReference type="GO" id="GO:0006260">
    <property type="term" value="P:DNA replication"/>
    <property type="evidence" value="ECO:0007669"/>
    <property type="project" value="TreeGrafter"/>
</dbReference>
<accession>R9KX32</accession>
<reference evidence="2 3" key="1">
    <citation type="submission" date="2013-04" db="EMBL/GenBank/DDBJ databases">
        <title>The Genome Sequence of Enterorhabdus caecimuris B7.</title>
        <authorList>
            <consortium name="The Broad Institute Genomics Platform"/>
            <consortium name="The Broad Institute Genome Sequencing Center for Infectious Disease"/>
            <person name="Earl A."/>
            <person name="Xavier R."/>
            <person name="Elson C."/>
            <person name="Duck W."/>
            <person name="Walker B."/>
            <person name="Young S."/>
            <person name="Zeng Q."/>
            <person name="Gargeya S."/>
            <person name="Fitzgerald M."/>
            <person name="Haas B."/>
            <person name="Abouelleil A."/>
            <person name="Allen A.W."/>
            <person name="Alvarado L."/>
            <person name="Arachchi H.M."/>
            <person name="Berlin A.M."/>
            <person name="Chapman S.B."/>
            <person name="Gainer-Dewar J."/>
            <person name="Goldberg J."/>
            <person name="Griggs A."/>
            <person name="Gujja S."/>
            <person name="Hansen M."/>
            <person name="Howarth C."/>
            <person name="Imamovic A."/>
            <person name="Ireland A."/>
            <person name="Larimer J."/>
            <person name="McCowan C."/>
            <person name="Murphy C."/>
            <person name="Pearson M."/>
            <person name="Poon T.W."/>
            <person name="Priest M."/>
            <person name="Roberts A."/>
            <person name="Saif S."/>
            <person name="Shea T."/>
            <person name="Sisk P."/>
            <person name="Sykes S."/>
            <person name="Wortman J."/>
            <person name="Nusbaum C."/>
            <person name="Birren B."/>
        </authorList>
    </citation>
    <scope>NUCLEOTIDE SEQUENCE [LARGE SCALE GENOMIC DNA]</scope>
    <source>
        <strain evidence="2 3">B7</strain>
    </source>
</reference>
<dbReference type="GO" id="GO:0005524">
    <property type="term" value="F:ATP binding"/>
    <property type="evidence" value="ECO:0007669"/>
    <property type="project" value="InterPro"/>
</dbReference>
<dbReference type="GeneID" id="82191870"/>
<evidence type="ECO:0000259" key="1">
    <source>
        <dbReference type="SMART" id="SM00382"/>
    </source>
</evidence>
<dbReference type="Pfam" id="PF01695">
    <property type="entry name" value="IstB_IS21"/>
    <property type="match status" value="1"/>
</dbReference>
<dbReference type="RefSeq" id="WP_016309560.1">
    <property type="nucleotide sequence ID" value="NZ_KE159646.1"/>
</dbReference>
<keyword evidence="3" id="KW-1185">Reference proteome</keyword>
<dbReference type="InterPro" id="IPR027417">
    <property type="entry name" value="P-loop_NTPase"/>
</dbReference>
<dbReference type="AlphaFoldDB" id="R9KX32"/>
<comment type="caution">
    <text evidence="2">The sequence shown here is derived from an EMBL/GenBank/DDBJ whole genome shotgun (WGS) entry which is preliminary data.</text>
</comment>
<name>R9KX32_9ACTN</name>
<dbReference type="InterPro" id="IPR003593">
    <property type="entry name" value="AAA+_ATPase"/>
</dbReference>
<dbReference type="SMART" id="SM00382">
    <property type="entry name" value="AAA"/>
    <property type="match status" value="1"/>
</dbReference>
<dbReference type="EMBL" id="ASSY01000008">
    <property type="protein sequence ID" value="EOS50940.1"/>
    <property type="molecule type" value="Genomic_DNA"/>
</dbReference>
<organism evidence="2 3">
    <name type="scientific">Adlercreutzia caecimuris B7</name>
    <dbReference type="NCBI Taxonomy" id="1235794"/>
    <lineage>
        <taxon>Bacteria</taxon>
        <taxon>Bacillati</taxon>
        <taxon>Actinomycetota</taxon>
        <taxon>Coriobacteriia</taxon>
        <taxon>Eggerthellales</taxon>
        <taxon>Eggerthellaceae</taxon>
        <taxon>Adlercreutzia</taxon>
    </lineage>
</organism>
<dbReference type="PANTHER" id="PTHR30050:SF4">
    <property type="entry name" value="ATP-BINDING PROTEIN RV3427C IN INSERTION SEQUENCE-RELATED"/>
    <property type="match status" value="1"/>
</dbReference>
<evidence type="ECO:0000313" key="3">
    <source>
        <dbReference type="Proteomes" id="UP000014204"/>
    </source>
</evidence>
<gene>
    <name evidence="2" type="ORF">C811_01357</name>
</gene>
<sequence length="249" mass="27035">MQTTPRGFVSGPKPCPHCGRVLQPLTADLNGREVFAGWEPCGCDGAAAARAEWEAERRRADEAASAASWERKLDASGIPPRFRDARHPWARRLAERIAAGDGLYLHGGNGTGKTTLACAAALICLRNGMSVRFAVATKLLDELREFGEAQRELLAALARCDLLVVDDLGKEGAATPRAAEKLFDLFNDRYNSQTLVHPRPFVVTSNFPRNEVAVRVSDGGSGVAIASRLRETTEAVLMDGDDWRIHGKN</sequence>
<dbReference type="CDD" id="cd00009">
    <property type="entry name" value="AAA"/>
    <property type="match status" value="1"/>
</dbReference>
<proteinExistence type="predicted"/>
<dbReference type="InterPro" id="IPR002611">
    <property type="entry name" value="IstB_ATP-bd"/>
</dbReference>
<dbReference type="PANTHER" id="PTHR30050">
    <property type="entry name" value="CHROMOSOMAL REPLICATION INITIATOR PROTEIN DNAA"/>
    <property type="match status" value="1"/>
</dbReference>
<dbReference type="STRING" id="1235794.C811_01357"/>
<dbReference type="eggNOG" id="COG1484">
    <property type="taxonomic scope" value="Bacteria"/>
</dbReference>
<dbReference type="SUPFAM" id="SSF52540">
    <property type="entry name" value="P-loop containing nucleoside triphosphate hydrolases"/>
    <property type="match status" value="1"/>
</dbReference>
<dbReference type="OrthoDB" id="9770694at2"/>
<evidence type="ECO:0000313" key="2">
    <source>
        <dbReference type="EMBL" id="EOS50940.1"/>
    </source>
</evidence>
<dbReference type="Proteomes" id="UP000014204">
    <property type="component" value="Unassembled WGS sequence"/>
</dbReference>
<feature type="domain" description="AAA+ ATPase" evidence="1">
    <location>
        <begin position="99"/>
        <end position="239"/>
    </location>
</feature>
<dbReference type="HOGENOM" id="CLU_062999_3_2_11"/>
<dbReference type="Gene3D" id="3.40.50.300">
    <property type="entry name" value="P-loop containing nucleotide triphosphate hydrolases"/>
    <property type="match status" value="1"/>
</dbReference>